<sequence>MIPRWRTALSAMVRALRVGGQLALVDFTCRSDAPKHWSQKLNQWWFANDGVFLSREHTAALQQHGALRTLWFHESERRVVYTPLHATTYLYVGLKVSDVEFDWS</sequence>
<dbReference type="EnsemblProtists" id="EOD33060">
    <property type="protein sequence ID" value="EOD33060"/>
    <property type="gene ID" value="EMIHUDRAFT_364120"/>
</dbReference>
<dbReference type="AlphaFoldDB" id="A0A0D3KBC5"/>
<accession>A0A0D3KBC5</accession>
<dbReference type="SUPFAM" id="SSF53335">
    <property type="entry name" value="S-adenosyl-L-methionine-dependent methyltransferases"/>
    <property type="match status" value="1"/>
</dbReference>
<name>A0A0D3KBC5_EMIH1</name>
<protein>
    <recommendedName>
        <fullName evidence="4">Methyltransferase type 11 domain-containing protein</fullName>
    </recommendedName>
</protein>
<feature type="chain" id="PRO_5044291751" description="Methyltransferase type 11 domain-containing protein" evidence="1">
    <location>
        <begin position="24"/>
        <end position="104"/>
    </location>
</feature>
<proteinExistence type="predicted"/>
<evidence type="ECO:0000313" key="3">
    <source>
        <dbReference type="Proteomes" id="UP000013827"/>
    </source>
</evidence>
<evidence type="ECO:0000313" key="2">
    <source>
        <dbReference type="EnsemblProtists" id="EOD33060"/>
    </source>
</evidence>
<evidence type="ECO:0000256" key="1">
    <source>
        <dbReference type="SAM" id="SignalP"/>
    </source>
</evidence>
<dbReference type="HOGENOM" id="CLU_2255284_0_0_1"/>
<keyword evidence="3" id="KW-1185">Reference proteome</keyword>
<dbReference type="KEGG" id="ehx:EMIHUDRAFT_364120"/>
<dbReference type="GeneID" id="17278332"/>
<keyword evidence="1" id="KW-0732">Signal</keyword>
<organism evidence="2 3">
    <name type="scientific">Emiliania huxleyi (strain CCMP1516)</name>
    <dbReference type="NCBI Taxonomy" id="280463"/>
    <lineage>
        <taxon>Eukaryota</taxon>
        <taxon>Haptista</taxon>
        <taxon>Haptophyta</taxon>
        <taxon>Prymnesiophyceae</taxon>
        <taxon>Isochrysidales</taxon>
        <taxon>Noelaerhabdaceae</taxon>
        <taxon>Emiliania</taxon>
    </lineage>
</organism>
<evidence type="ECO:0008006" key="4">
    <source>
        <dbReference type="Google" id="ProtNLM"/>
    </source>
</evidence>
<dbReference type="Gene3D" id="3.40.50.150">
    <property type="entry name" value="Vaccinia Virus protein VP39"/>
    <property type="match status" value="1"/>
</dbReference>
<reference evidence="2" key="2">
    <citation type="submission" date="2024-10" db="UniProtKB">
        <authorList>
            <consortium name="EnsemblProtists"/>
        </authorList>
    </citation>
    <scope>IDENTIFICATION</scope>
</reference>
<dbReference type="RefSeq" id="XP_005785489.1">
    <property type="nucleotide sequence ID" value="XM_005785432.1"/>
</dbReference>
<dbReference type="InterPro" id="IPR029063">
    <property type="entry name" value="SAM-dependent_MTases_sf"/>
</dbReference>
<feature type="signal peptide" evidence="1">
    <location>
        <begin position="1"/>
        <end position="23"/>
    </location>
</feature>
<dbReference type="Proteomes" id="UP000013827">
    <property type="component" value="Unassembled WGS sequence"/>
</dbReference>
<reference evidence="3" key="1">
    <citation type="journal article" date="2013" name="Nature">
        <title>Pan genome of the phytoplankton Emiliania underpins its global distribution.</title>
        <authorList>
            <person name="Read B.A."/>
            <person name="Kegel J."/>
            <person name="Klute M.J."/>
            <person name="Kuo A."/>
            <person name="Lefebvre S.C."/>
            <person name="Maumus F."/>
            <person name="Mayer C."/>
            <person name="Miller J."/>
            <person name="Monier A."/>
            <person name="Salamov A."/>
            <person name="Young J."/>
            <person name="Aguilar M."/>
            <person name="Claverie J.M."/>
            <person name="Frickenhaus S."/>
            <person name="Gonzalez K."/>
            <person name="Herman E.K."/>
            <person name="Lin Y.C."/>
            <person name="Napier J."/>
            <person name="Ogata H."/>
            <person name="Sarno A.F."/>
            <person name="Shmutz J."/>
            <person name="Schroeder D."/>
            <person name="de Vargas C."/>
            <person name="Verret F."/>
            <person name="von Dassow P."/>
            <person name="Valentin K."/>
            <person name="Van de Peer Y."/>
            <person name="Wheeler G."/>
            <person name="Dacks J.B."/>
            <person name="Delwiche C.F."/>
            <person name="Dyhrman S.T."/>
            <person name="Glockner G."/>
            <person name="John U."/>
            <person name="Richards T."/>
            <person name="Worden A.Z."/>
            <person name="Zhang X."/>
            <person name="Grigoriev I.V."/>
            <person name="Allen A.E."/>
            <person name="Bidle K."/>
            <person name="Borodovsky M."/>
            <person name="Bowler C."/>
            <person name="Brownlee C."/>
            <person name="Cock J.M."/>
            <person name="Elias M."/>
            <person name="Gladyshev V.N."/>
            <person name="Groth M."/>
            <person name="Guda C."/>
            <person name="Hadaegh A."/>
            <person name="Iglesias-Rodriguez M.D."/>
            <person name="Jenkins J."/>
            <person name="Jones B.M."/>
            <person name="Lawson T."/>
            <person name="Leese F."/>
            <person name="Lindquist E."/>
            <person name="Lobanov A."/>
            <person name="Lomsadze A."/>
            <person name="Malik S.B."/>
            <person name="Marsh M.E."/>
            <person name="Mackinder L."/>
            <person name="Mock T."/>
            <person name="Mueller-Roeber B."/>
            <person name="Pagarete A."/>
            <person name="Parker M."/>
            <person name="Probert I."/>
            <person name="Quesneville H."/>
            <person name="Raines C."/>
            <person name="Rensing S.A."/>
            <person name="Riano-Pachon D.M."/>
            <person name="Richier S."/>
            <person name="Rokitta S."/>
            <person name="Shiraiwa Y."/>
            <person name="Soanes D.M."/>
            <person name="van der Giezen M."/>
            <person name="Wahlund T.M."/>
            <person name="Williams B."/>
            <person name="Wilson W."/>
            <person name="Wolfe G."/>
            <person name="Wurch L.L."/>
        </authorList>
    </citation>
    <scope>NUCLEOTIDE SEQUENCE</scope>
</reference>
<dbReference type="PaxDb" id="2903-EOD33060"/>